<evidence type="ECO:0000259" key="1">
    <source>
        <dbReference type="SMART" id="SM00181"/>
    </source>
</evidence>
<keyword evidence="3" id="KW-1185">Reference proteome</keyword>
<protein>
    <recommendedName>
        <fullName evidence="1">EGF-like domain-containing protein</fullName>
    </recommendedName>
</protein>
<feature type="domain" description="EGF-like" evidence="1">
    <location>
        <begin position="174"/>
        <end position="223"/>
    </location>
</feature>
<dbReference type="SMART" id="SM00181">
    <property type="entry name" value="EGF"/>
    <property type="match status" value="3"/>
</dbReference>
<feature type="domain" description="EGF-like" evidence="1">
    <location>
        <begin position="127"/>
        <end position="172"/>
    </location>
</feature>
<evidence type="ECO:0000313" key="2">
    <source>
        <dbReference type="EMBL" id="CAD7649670.1"/>
    </source>
</evidence>
<reference evidence="2" key="1">
    <citation type="submission" date="2020-11" db="EMBL/GenBank/DDBJ databases">
        <authorList>
            <person name="Tran Van P."/>
        </authorList>
    </citation>
    <scope>NUCLEOTIDE SEQUENCE</scope>
</reference>
<dbReference type="OrthoDB" id="10060424at2759"/>
<dbReference type="SUPFAM" id="SSF57184">
    <property type="entry name" value="Growth factor receptor domain"/>
    <property type="match status" value="1"/>
</dbReference>
<dbReference type="EMBL" id="OC918578">
    <property type="protein sequence ID" value="CAD7649670.1"/>
    <property type="molecule type" value="Genomic_DNA"/>
</dbReference>
<organism evidence="2">
    <name type="scientific">Oppiella nova</name>
    <dbReference type="NCBI Taxonomy" id="334625"/>
    <lineage>
        <taxon>Eukaryota</taxon>
        <taxon>Metazoa</taxon>
        <taxon>Ecdysozoa</taxon>
        <taxon>Arthropoda</taxon>
        <taxon>Chelicerata</taxon>
        <taxon>Arachnida</taxon>
        <taxon>Acari</taxon>
        <taxon>Acariformes</taxon>
        <taxon>Sarcoptiformes</taxon>
        <taxon>Oribatida</taxon>
        <taxon>Brachypylina</taxon>
        <taxon>Oppioidea</taxon>
        <taxon>Oppiidae</taxon>
        <taxon>Oppiella</taxon>
    </lineage>
</organism>
<dbReference type="AlphaFoldDB" id="A0A7R9LZP3"/>
<dbReference type="EMBL" id="CAJPVJ010003753">
    <property type="protein sequence ID" value="CAG2167914.1"/>
    <property type="molecule type" value="Genomic_DNA"/>
</dbReference>
<feature type="domain" description="EGF-like" evidence="1">
    <location>
        <begin position="38"/>
        <end position="94"/>
    </location>
</feature>
<name>A0A7R9LZP3_9ACAR</name>
<accession>A0A7R9LZP3</accession>
<dbReference type="InterPro" id="IPR009030">
    <property type="entry name" value="Growth_fac_rcpt_cys_sf"/>
</dbReference>
<proteinExistence type="predicted"/>
<dbReference type="Proteomes" id="UP000728032">
    <property type="component" value="Unassembled WGS sequence"/>
</dbReference>
<dbReference type="InterPro" id="IPR000742">
    <property type="entry name" value="EGF"/>
</dbReference>
<gene>
    <name evidence="2" type="ORF">ONB1V03_LOCUS7408</name>
</gene>
<evidence type="ECO:0000313" key="3">
    <source>
        <dbReference type="Proteomes" id="UP000728032"/>
    </source>
</evidence>
<sequence>MKCDGDGVECVENLKDGPKCKALDTYIFYKDKNIKINLCDDEYRMAMGLTASPCNPKGPKQTCRLIDDNDGTKYQCTCPVGYTRKLNKNATICVSGKLDVFQGKPVCKCEPPYVRNNITYQCELGAICGKGGTGRQECDKRKAYCLLERGGYNCNKCPPGTFPDTSTPTKCVPGCQQNYRAENCQEINAVCNPAVGPNKPDKLSDYCICKPGFLMDKTRQQCVATKMTWTFNLQVLDKFTSGDITKRTTIYLVPKQMQLLSEIDLAKYDNEYQDYDGYFRDFYASNELNTAIENTYYEDALNAKLRWDIEKLVKTMLAEQDKRLVIDTLTLHTVNKTGDYYDCTFSVQGTKDTKDMTTIGNDIFKDICHPFQHPKDCFVTVTSLPVPTEPNMILFNQDNIYQCSLELLLLDNLD</sequence>